<feature type="region of interest" description="Disordered" evidence="1">
    <location>
        <begin position="902"/>
        <end position="925"/>
    </location>
</feature>
<feature type="compositionally biased region" description="Polar residues" evidence="1">
    <location>
        <begin position="532"/>
        <end position="544"/>
    </location>
</feature>
<keyword evidence="3" id="KW-1185">Reference proteome</keyword>
<dbReference type="Gramene" id="GBG84509">
    <property type="protein sequence ID" value="GBG84509"/>
    <property type="gene ID" value="CBR_g38791"/>
</dbReference>
<feature type="region of interest" description="Disordered" evidence="1">
    <location>
        <begin position="519"/>
        <end position="564"/>
    </location>
</feature>
<reference evidence="2 3" key="1">
    <citation type="journal article" date="2018" name="Cell">
        <title>The Chara Genome: Secondary Complexity and Implications for Plant Terrestrialization.</title>
        <authorList>
            <person name="Nishiyama T."/>
            <person name="Sakayama H."/>
            <person name="Vries J.D."/>
            <person name="Buschmann H."/>
            <person name="Saint-Marcoux D."/>
            <person name="Ullrich K.K."/>
            <person name="Haas F.B."/>
            <person name="Vanderstraeten L."/>
            <person name="Becker D."/>
            <person name="Lang D."/>
            <person name="Vosolsobe S."/>
            <person name="Rombauts S."/>
            <person name="Wilhelmsson P.K.I."/>
            <person name="Janitza P."/>
            <person name="Kern R."/>
            <person name="Heyl A."/>
            <person name="Rumpler F."/>
            <person name="Villalobos L.I.A.C."/>
            <person name="Clay J.M."/>
            <person name="Skokan R."/>
            <person name="Toyoda A."/>
            <person name="Suzuki Y."/>
            <person name="Kagoshima H."/>
            <person name="Schijlen E."/>
            <person name="Tajeshwar N."/>
            <person name="Catarino B."/>
            <person name="Hetherington A.J."/>
            <person name="Saltykova A."/>
            <person name="Bonnot C."/>
            <person name="Breuninger H."/>
            <person name="Symeonidi A."/>
            <person name="Radhakrishnan G.V."/>
            <person name="Van Nieuwerburgh F."/>
            <person name="Deforce D."/>
            <person name="Chang C."/>
            <person name="Karol K.G."/>
            <person name="Hedrich R."/>
            <person name="Ulvskov P."/>
            <person name="Glockner G."/>
            <person name="Delwiche C.F."/>
            <person name="Petrasek J."/>
            <person name="Van de Peer Y."/>
            <person name="Friml J."/>
            <person name="Beilby M."/>
            <person name="Dolan L."/>
            <person name="Kohara Y."/>
            <person name="Sugano S."/>
            <person name="Fujiyama A."/>
            <person name="Delaux P.-M."/>
            <person name="Quint M."/>
            <person name="TheiBen G."/>
            <person name="Hagemann M."/>
            <person name="Harholt J."/>
            <person name="Dunand C."/>
            <person name="Zachgo S."/>
            <person name="Langdale J."/>
            <person name="Maumus F."/>
            <person name="Straeten D.V.D."/>
            <person name="Gould S.B."/>
            <person name="Rensing S.A."/>
        </authorList>
    </citation>
    <scope>NUCLEOTIDE SEQUENCE [LARGE SCALE GENOMIC DNA]</scope>
    <source>
        <strain evidence="2 3">S276</strain>
    </source>
</reference>
<comment type="caution">
    <text evidence="2">The sequence shown here is derived from an EMBL/GenBank/DDBJ whole genome shotgun (WGS) entry which is preliminary data.</text>
</comment>
<name>A0A388LQH3_CHABU</name>
<evidence type="ECO:0000313" key="3">
    <source>
        <dbReference type="Proteomes" id="UP000265515"/>
    </source>
</evidence>
<feature type="compositionally biased region" description="Gly residues" evidence="1">
    <location>
        <begin position="121"/>
        <end position="135"/>
    </location>
</feature>
<organism evidence="2 3">
    <name type="scientific">Chara braunii</name>
    <name type="common">Braun's stonewort</name>
    <dbReference type="NCBI Taxonomy" id="69332"/>
    <lineage>
        <taxon>Eukaryota</taxon>
        <taxon>Viridiplantae</taxon>
        <taxon>Streptophyta</taxon>
        <taxon>Charophyceae</taxon>
        <taxon>Charales</taxon>
        <taxon>Characeae</taxon>
        <taxon>Chara</taxon>
    </lineage>
</organism>
<feature type="compositionally biased region" description="Low complexity" evidence="1">
    <location>
        <begin position="1724"/>
        <end position="1735"/>
    </location>
</feature>
<feature type="compositionally biased region" description="Basic and acidic residues" evidence="1">
    <location>
        <begin position="979"/>
        <end position="989"/>
    </location>
</feature>
<feature type="region of interest" description="Disordered" evidence="1">
    <location>
        <begin position="68"/>
        <end position="95"/>
    </location>
</feature>
<feature type="region of interest" description="Disordered" evidence="1">
    <location>
        <begin position="950"/>
        <end position="1095"/>
    </location>
</feature>
<feature type="region of interest" description="Disordered" evidence="1">
    <location>
        <begin position="1578"/>
        <end position="1610"/>
    </location>
</feature>
<accession>A0A388LQH3</accession>
<feature type="region of interest" description="Disordered" evidence="1">
    <location>
        <begin position="625"/>
        <end position="660"/>
    </location>
</feature>
<evidence type="ECO:0000313" key="2">
    <source>
        <dbReference type="EMBL" id="GBG84509.1"/>
    </source>
</evidence>
<proteinExistence type="predicted"/>
<protein>
    <submittedName>
        <fullName evidence="2">Uncharacterized protein</fullName>
    </submittedName>
</protein>
<feature type="compositionally biased region" description="Low complexity" evidence="1">
    <location>
        <begin position="1039"/>
        <end position="1049"/>
    </location>
</feature>
<sequence length="1790" mass="186666">MAGKRGRPPSSEKASDTRKARRITCGVCWATLSKTTYYRYCGSGIHPSQILLEKLAVKRWNGVADDATQRVAPSDAAEEGNEPAATTKKDGGPGNELVVFGLESENKMEGNVVVNNSSGPGKNGDGACLEGGGPGKSQPKSDARKARRKTCLECGATMSKTSYYRHCGRGAHLNRIISDPKNVSESLPQGARELLAPTMAGREGGTEDLSVNVNKEKSFCTDEWGKPAVKIETHGPPANTDAVGAAADSAVTPILDTEARVLGNVPGPQVLGPDMCFTEASVQIEGAGAAREAGNACRGRDGEGGECGNGDSAADANLFLSMGGSAVAASDLSMGAAVAAPTETTAMQYEGRQTEADGVMYMQVQTEWDGRGEAKREFPLLYGGCDGGEIGASHGEQEMNKGCWEAARGAERHMSESNMAVHHQMRSEIGAGPNLGAMENGSLHFNQNERGLALPDMAIPFDQGHGQEGMMHCTSRLHQGRLDTEAHATKECEEERTLAPASESQGACMNNMMLVPYEGATGEDKGGGVSNGMESNGQPRNTEGNAMASEEGGQGVPPQSNKKARRITCKECGAIFSKTTYYRYCGKGIHQKDLLLGASKPASEQQKLSTPGREIDCTADTVALERTFPPEGGPPEGAPGEQVDVPKTSPSHSQPEGAASVLSDSLRDLAMDWAVSLPIASKGIDAGQELPFQEGPTPPQKKKYKRVTCKDCGAVMSKTSYYRHCRKGNHLNTPSSAVEGPPTKQQKLSEEEDTVLAGSSSVAVAATAAAVAVTAAAVAATAATVKPAEFSPWGTAEIKADTSGTTHTMVDKAEANVAGDSGPSSAVPSGKADVAVAMAASTVAAVSEPMITETAADANMALSILPMPTSPAGAVGSAPPTYGAAANEGQLIVIEDKQDGKCEAQEEQRYGASAATPTVPPAPKKLSKRVTCKVCGATFAKTSYYRHCGKGLHKNPELVTGLPVAGETGKQPGDTKSVNAEERSPDKETAALQLGQAERPAEQGEASLQPQAERSGEPGGGAVSQAERSAEPQGVVLRGEGSAEAGAISEAERTAEPGAALQEEKSADPGAISREETVAGREDYRTQGRATPQAAIVPVVDSGTAGGVQELAMGSEPSKATNKVNVNNNAANKGSARKIACKDCGAVLSKTTYYRRCGKGLHHQFGKNQIGTLDVNQDQHVVTDRLMTSDAQTVALRSADANDAGQEAAASVVPLGAEHPSGPPPSLAIVPVEQHAVNQVHDLNRKDTADQKPESVKRHKRITCKECGVVLSKTSFYRYCRRGNHYGMKKKPSEGPDSKQPQACISLTEMMHEVGGPIPQVENQPVMEMTDDVARATRSYFLPFEGLGSMNDVSAGDQQRAADGDICAVGLSLGAFAGTGSEDRSAAASGQEAHSSFRQCFQQCLSQKDTTTFTNDDHVGPETRNFSTLAGERALILPQQSADRMSEHGTHPTFGQQIELAFGMQLQQMEPLMLRQGAAEPRSPSALPGGSNPAYSQLATAAAGSAIQASAPCNSGSMQAAAMHTTGTPTDPVNVQVGGEAGSVSMRAATAVDGTRVSAADLVRMQTGPDLTNMQAARAATDRGNQQAPAAEASAPGVHTGATASLRPNVGETASRQIVAAAETGSKHAPTEPTRAARICLAGAAESSTHRIGEAHLRRSMVPPGVSCVVKREALAADDEISIHVAARGGSLTEIGRGMSACSTHDQHIMQSKSNTYVNPGRDSQQQSLPRLQSQCEPQPNLLSTHDRPTAQARGPGAATADDSHRRSYPPERIISGVVPMGALSAGMLE</sequence>
<feature type="region of interest" description="Disordered" evidence="1">
    <location>
        <begin position="113"/>
        <end position="146"/>
    </location>
</feature>
<gene>
    <name evidence="2" type="ORF">CBR_g38791</name>
</gene>
<evidence type="ECO:0000256" key="1">
    <source>
        <dbReference type="SAM" id="MobiDB-lite"/>
    </source>
</evidence>
<dbReference type="EMBL" id="BFEA01000478">
    <property type="protein sequence ID" value="GBG84509.1"/>
    <property type="molecule type" value="Genomic_DNA"/>
</dbReference>
<dbReference type="Proteomes" id="UP000265515">
    <property type="component" value="Unassembled WGS sequence"/>
</dbReference>
<feature type="compositionally biased region" description="Basic and acidic residues" evidence="1">
    <location>
        <begin position="1062"/>
        <end position="1086"/>
    </location>
</feature>
<feature type="region of interest" description="Disordered" evidence="1">
    <location>
        <begin position="726"/>
        <end position="750"/>
    </location>
</feature>
<feature type="region of interest" description="Disordered" evidence="1">
    <location>
        <begin position="1714"/>
        <end position="1771"/>
    </location>
</feature>